<comment type="caution">
    <text evidence="1">The sequence shown here is derived from an EMBL/GenBank/DDBJ whole genome shotgun (WGS) entry which is preliminary data.</text>
</comment>
<dbReference type="Proteomes" id="UP000185911">
    <property type="component" value="Unassembled WGS sequence"/>
</dbReference>
<accession>A0A1Q8YFI1</accession>
<evidence type="ECO:0000313" key="1">
    <source>
        <dbReference type="EMBL" id="OLP06804.1"/>
    </source>
</evidence>
<name>A0A1Q8YFI1_9BURK</name>
<sequence>MRLTLTHQLIQTPHHRVERSFNRQGRMLQQTVMPVHTTY</sequence>
<organism evidence="1 2">
    <name type="scientific">Rhodoferax antarcticus ANT.BR</name>
    <dbReference type="NCBI Taxonomy" id="1111071"/>
    <lineage>
        <taxon>Bacteria</taxon>
        <taxon>Pseudomonadati</taxon>
        <taxon>Pseudomonadota</taxon>
        <taxon>Betaproteobacteria</taxon>
        <taxon>Burkholderiales</taxon>
        <taxon>Comamonadaceae</taxon>
        <taxon>Rhodoferax</taxon>
    </lineage>
</organism>
<proteinExistence type="predicted"/>
<protein>
    <submittedName>
        <fullName evidence="1">Uncharacterized protein</fullName>
    </submittedName>
</protein>
<dbReference type="EMBL" id="MSYM01000012">
    <property type="protein sequence ID" value="OLP06804.1"/>
    <property type="molecule type" value="Genomic_DNA"/>
</dbReference>
<reference evidence="1 2" key="1">
    <citation type="submission" date="2017-01" db="EMBL/GenBank/DDBJ databases">
        <title>Genome sequence of Rhodoferax antarcticus ANT.BR, a psychrophilic purple nonsulfur bacterium from an Antarctic microbial mat.</title>
        <authorList>
            <person name="Baker J."/>
            <person name="Riester C."/>
            <person name="Skinner B."/>
            <person name="Newell A."/>
            <person name="Swingley W."/>
            <person name="Madigan M."/>
            <person name="Jung D."/>
            <person name="Asao M."/>
            <person name="Chen M."/>
            <person name="Loughlin P."/>
            <person name="Pan H."/>
            <person name="Lin S."/>
            <person name="Li N."/>
            <person name="Shaw J."/>
            <person name="Prado M."/>
            <person name="Sherman C."/>
            <person name="Li X."/>
            <person name="Tang J."/>
            <person name="Blankenship R."/>
            <person name="Zhao T."/>
            <person name="Touchman J."/>
            <person name="Sattley M."/>
        </authorList>
    </citation>
    <scope>NUCLEOTIDE SEQUENCE [LARGE SCALE GENOMIC DNA]</scope>
    <source>
        <strain evidence="1 2">ANT.BR</strain>
    </source>
</reference>
<keyword evidence="2" id="KW-1185">Reference proteome</keyword>
<gene>
    <name evidence="1" type="ORF">BLL52_1915</name>
</gene>
<dbReference type="AlphaFoldDB" id="A0A1Q8YFI1"/>
<evidence type="ECO:0000313" key="2">
    <source>
        <dbReference type="Proteomes" id="UP000185911"/>
    </source>
</evidence>